<name>A0A841BSI4_9ACTN</name>
<protein>
    <recommendedName>
        <fullName evidence="3">DUF4352 domain-containing protein</fullName>
    </recommendedName>
</protein>
<evidence type="ECO:0008006" key="3">
    <source>
        <dbReference type="Google" id="ProtNLM"/>
    </source>
</evidence>
<dbReference type="AlphaFoldDB" id="A0A841BSI4"/>
<dbReference type="Proteomes" id="UP000587527">
    <property type="component" value="Unassembled WGS sequence"/>
</dbReference>
<dbReference type="EMBL" id="JACHMN010000002">
    <property type="protein sequence ID" value="MBB5870358.1"/>
    <property type="molecule type" value="Genomic_DNA"/>
</dbReference>
<proteinExistence type="predicted"/>
<evidence type="ECO:0000313" key="1">
    <source>
        <dbReference type="EMBL" id="MBB5870358.1"/>
    </source>
</evidence>
<dbReference type="RefSeq" id="WP_184837700.1">
    <property type="nucleotide sequence ID" value="NZ_JACHMN010000002.1"/>
</dbReference>
<sequence>MFASLLLTAALVAPTPAPQDQVDPLTFGSEHAAVWDDGVEASVVSARIFAPTGNAVGLAPTETGIRITIKITNGTPAPLDLTDATVRLKTGPDGVQAAQIFDIENGLSLGFEGTVAPGRSATAAYGFSVPPDNTDLLDVEITPVDGYLTALFEGRAS</sequence>
<gene>
    <name evidence="1" type="ORF">F4553_003737</name>
</gene>
<reference evidence="1 2" key="1">
    <citation type="submission" date="2020-08" db="EMBL/GenBank/DDBJ databases">
        <title>Sequencing the genomes of 1000 actinobacteria strains.</title>
        <authorList>
            <person name="Klenk H.-P."/>
        </authorList>
    </citation>
    <scope>NUCLEOTIDE SEQUENCE [LARGE SCALE GENOMIC DNA]</scope>
    <source>
        <strain evidence="1 2">DSM 45362</strain>
    </source>
</reference>
<organism evidence="1 2">
    <name type="scientific">Allocatelliglobosispora scoriae</name>
    <dbReference type="NCBI Taxonomy" id="643052"/>
    <lineage>
        <taxon>Bacteria</taxon>
        <taxon>Bacillati</taxon>
        <taxon>Actinomycetota</taxon>
        <taxon>Actinomycetes</taxon>
        <taxon>Micromonosporales</taxon>
        <taxon>Micromonosporaceae</taxon>
        <taxon>Allocatelliglobosispora</taxon>
    </lineage>
</organism>
<keyword evidence="2" id="KW-1185">Reference proteome</keyword>
<accession>A0A841BSI4</accession>
<comment type="caution">
    <text evidence="1">The sequence shown here is derived from an EMBL/GenBank/DDBJ whole genome shotgun (WGS) entry which is preliminary data.</text>
</comment>
<evidence type="ECO:0000313" key="2">
    <source>
        <dbReference type="Proteomes" id="UP000587527"/>
    </source>
</evidence>